<evidence type="ECO:0000313" key="1">
    <source>
        <dbReference type="EMBL" id="CDW36277.1"/>
    </source>
</evidence>
<name>A0A0K2UE90_LEPSM</name>
<proteinExistence type="predicted"/>
<sequence>MSNEIEQFIKHECIKFRSWKPTPTTLNAKLAIHAIEMVSTYLFTHLQWIVISNSQRIWIMYSCYFEYP</sequence>
<reference evidence="1" key="1">
    <citation type="submission" date="2014-05" db="EMBL/GenBank/DDBJ databases">
        <authorList>
            <person name="Chronopoulou M."/>
        </authorList>
    </citation>
    <scope>NUCLEOTIDE SEQUENCE</scope>
    <source>
        <tissue evidence="1">Whole organism</tissue>
    </source>
</reference>
<dbReference type="AlphaFoldDB" id="A0A0K2UE90"/>
<organism evidence="1">
    <name type="scientific">Lepeophtheirus salmonis</name>
    <name type="common">Salmon louse</name>
    <name type="synonym">Caligus salmonis</name>
    <dbReference type="NCBI Taxonomy" id="72036"/>
    <lineage>
        <taxon>Eukaryota</taxon>
        <taxon>Metazoa</taxon>
        <taxon>Ecdysozoa</taxon>
        <taxon>Arthropoda</taxon>
        <taxon>Crustacea</taxon>
        <taxon>Multicrustacea</taxon>
        <taxon>Hexanauplia</taxon>
        <taxon>Copepoda</taxon>
        <taxon>Siphonostomatoida</taxon>
        <taxon>Caligidae</taxon>
        <taxon>Lepeophtheirus</taxon>
    </lineage>
</organism>
<dbReference type="EMBL" id="HACA01018916">
    <property type="protein sequence ID" value="CDW36277.1"/>
    <property type="molecule type" value="Transcribed_RNA"/>
</dbReference>
<protein>
    <submittedName>
        <fullName evidence="1">Uncharacterized protein</fullName>
    </submittedName>
</protein>
<accession>A0A0K2UE90</accession>